<keyword evidence="2" id="KW-0378">Hydrolase</keyword>
<dbReference type="Gene3D" id="1.10.150.20">
    <property type="entry name" value="5' to 3' exonuclease, C-terminal subdomain"/>
    <property type="match status" value="1"/>
</dbReference>
<evidence type="ECO:0000259" key="4">
    <source>
        <dbReference type="SMART" id="SM00475"/>
    </source>
</evidence>
<dbReference type="STRING" id="247633.GP2143_04615"/>
<dbReference type="GO" id="GO:0008409">
    <property type="term" value="F:5'-3' exonuclease activity"/>
    <property type="evidence" value="ECO:0007669"/>
    <property type="project" value="InterPro"/>
</dbReference>
<dbReference type="InterPro" id="IPR020045">
    <property type="entry name" value="DNA_polI_H3TH"/>
</dbReference>
<dbReference type="Gene3D" id="3.40.50.1010">
    <property type="entry name" value="5'-nuclease"/>
    <property type="match status" value="1"/>
</dbReference>
<sequence>MTETVYLIDASIYIFRAYYGIPDEWHDSNGNSVNALFGYTQFLLKFLTSSQPQYLAVAYDESLGSCFRNDIYPAYKKSRNLPDESLSYQLTACKGLTEIFGISSLASDRYEADDIIATLAGRAQRDGHNIVVVSKDKDLGQLLLKESDYLWDFAGDRKIDRDMFHGHFGVWPEQLEDYLALVGDSVDDIPGVPGIGKKTASSLLEKFSSIDRLLHNADGVAESGVRGAAMIINKLEDYRDQMEMAKQLVRLDQNVPFANDHSLLWCPPSMGVVRDYLDEFGLGQYFQRQLDKSNWWK</sequence>
<accession>A0YAX3</accession>
<dbReference type="InterPro" id="IPR036279">
    <property type="entry name" value="5-3_exonuclease_C_sf"/>
</dbReference>
<dbReference type="CDD" id="cd09898">
    <property type="entry name" value="H3TH_53EXO"/>
    <property type="match status" value="1"/>
</dbReference>
<dbReference type="PANTHER" id="PTHR42646:SF2">
    <property type="entry name" value="5'-3' EXONUCLEASE FAMILY PROTEIN"/>
    <property type="match status" value="1"/>
</dbReference>
<keyword evidence="3" id="KW-0238">DNA-binding</keyword>
<dbReference type="Proteomes" id="UP000004931">
    <property type="component" value="Unassembled WGS sequence"/>
</dbReference>
<evidence type="ECO:0000256" key="2">
    <source>
        <dbReference type="ARBA" id="ARBA00022801"/>
    </source>
</evidence>
<dbReference type="CDD" id="cd09859">
    <property type="entry name" value="PIN_53EXO"/>
    <property type="match status" value="1"/>
</dbReference>
<dbReference type="SUPFAM" id="SSF47807">
    <property type="entry name" value="5' to 3' exonuclease, C-terminal subdomain"/>
    <property type="match status" value="1"/>
</dbReference>
<comment type="caution">
    <text evidence="5">The sequence shown here is derived from an EMBL/GenBank/DDBJ whole genome shotgun (WGS) entry which is preliminary data.</text>
</comment>
<dbReference type="GO" id="GO:0033567">
    <property type="term" value="P:DNA replication, Okazaki fragment processing"/>
    <property type="evidence" value="ECO:0007669"/>
    <property type="project" value="InterPro"/>
</dbReference>
<dbReference type="GO" id="GO:0017108">
    <property type="term" value="F:5'-flap endonuclease activity"/>
    <property type="evidence" value="ECO:0007669"/>
    <property type="project" value="InterPro"/>
</dbReference>
<dbReference type="InterPro" id="IPR038969">
    <property type="entry name" value="FEN"/>
</dbReference>
<dbReference type="SUPFAM" id="SSF88723">
    <property type="entry name" value="PIN domain-like"/>
    <property type="match status" value="1"/>
</dbReference>
<keyword evidence="1" id="KW-0540">Nuclease</keyword>
<dbReference type="SMART" id="SM00279">
    <property type="entry name" value="HhH2"/>
    <property type="match status" value="1"/>
</dbReference>
<name>A0YAX3_9GAMM</name>
<dbReference type="InterPro" id="IPR029060">
    <property type="entry name" value="PIN-like_dom_sf"/>
</dbReference>
<dbReference type="PANTHER" id="PTHR42646">
    <property type="entry name" value="FLAP ENDONUCLEASE XNI"/>
    <property type="match status" value="1"/>
</dbReference>
<dbReference type="InterPro" id="IPR020046">
    <property type="entry name" value="5-3_exonucl_a-hlix_arch_N"/>
</dbReference>
<dbReference type="InterPro" id="IPR008918">
    <property type="entry name" value="HhH2"/>
</dbReference>
<feature type="domain" description="5'-3' exonuclease" evidence="4">
    <location>
        <begin position="1"/>
        <end position="267"/>
    </location>
</feature>
<dbReference type="FunFam" id="1.10.150.20:FF:000003">
    <property type="entry name" value="DNA polymerase I"/>
    <property type="match status" value="1"/>
</dbReference>
<evidence type="ECO:0000256" key="1">
    <source>
        <dbReference type="ARBA" id="ARBA00022722"/>
    </source>
</evidence>
<dbReference type="OrthoDB" id="9806424at2"/>
<dbReference type="SMART" id="SM00475">
    <property type="entry name" value="53EXOc"/>
    <property type="match status" value="1"/>
</dbReference>
<protein>
    <submittedName>
        <fullName evidence="5">Exodeoxyribonuclease IX</fullName>
    </submittedName>
</protein>
<dbReference type="EMBL" id="AAVT01000002">
    <property type="protein sequence ID" value="EAW31703.1"/>
    <property type="molecule type" value="Genomic_DNA"/>
</dbReference>
<organism evidence="5 6">
    <name type="scientific">marine gamma proteobacterium HTCC2143</name>
    <dbReference type="NCBI Taxonomy" id="247633"/>
    <lineage>
        <taxon>Bacteria</taxon>
        <taxon>Pseudomonadati</taxon>
        <taxon>Pseudomonadota</taxon>
        <taxon>Gammaproteobacteria</taxon>
        <taxon>Cellvibrionales</taxon>
        <taxon>Spongiibacteraceae</taxon>
        <taxon>BD1-7 clade</taxon>
    </lineage>
</organism>
<dbReference type="eggNOG" id="COG0258">
    <property type="taxonomic scope" value="Bacteria"/>
</dbReference>
<gene>
    <name evidence="5" type="ORF">GP2143_04615</name>
</gene>
<dbReference type="Pfam" id="PF01367">
    <property type="entry name" value="5_3_exonuc"/>
    <property type="match status" value="1"/>
</dbReference>
<evidence type="ECO:0000256" key="3">
    <source>
        <dbReference type="ARBA" id="ARBA00023125"/>
    </source>
</evidence>
<dbReference type="Pfam" id="PF02739">
    <property type="entry name" value="5_3_exonuc_N"/>
    <property type="match status" value="1"/>
</dbReference>
<proteinExistence type="predicted"/>
<evidence type="ECO:0000313" key="6">
    <source>
        <dbReference type="Proteomes" id="UP000004931"/>
    </source>
</evidence>
<evidence type="ECO:0000313" key="5">
    <source>
        <dbReference type="EMBL" id="EAW31703.1"/>
    </source>
</evidence>
<keyword evidence="6" id="KW-1185">Reference proteome</keyword>
<dbReference type="InterPro" id="IPR002421">
    <property type="entry name" value="5-3_exonuclease"/>
</dbReference>
<reference evidence="5 6" key="1">
    <citation type="journal article" date="2010" name="J. Bacteriol.">
        <title>Genome sequence of the oligotrophic marine Gammaproteobacterium HTCC2143, isolated from the Oregon Coast.</title>
        <authorList>
            <person name="Oh H.M."/>
            <person name="Kang I."/>
            <person name="Ferriera S."/>
            <person name="Giovannoni S.J."/>
            <person name="Cho J.C."/>
        </authorList>
    </citation>
    <scope>NUCLEOTIDE SEQUENCE [LARGE SCALE GENOMIC DNA]</scope>
    <source>
        <strain evidence="5 6">HTCC2143</strain>
    </source>
</reference>
<dbReference type="GO" id="GO:0003677">
    <property type="term" value="F:DNA binding"/>
    <property type="evidence" value="ECO:0007669"/>
    <property type="project" value="UniProtKB-KW"/>
</dbReference>
<dbReference type="AlphaFoldDB" id="A0YAX3"/>